<dbReference type="PIRSF" id="PIRSF006157">
    <property type="entry name" value="Doxgns_DODA"/>
    <property type="match status" value="1"/>
</dbReference>
<evidence type="ECO:0000256" key="1">
    <source>
        <dbReference type="ARBA" id="ARBA00001947"/>
    </source>
</evidence>
<protein>
    <submittedName>
        <fullName evidence="7">Dioxygenase</fullName>
    </submittedName>
</protein>
<dbReference type="SUPFAM" id="SSF53213">
    <property type="entry name" value="LigB-like"/>
    <property type="match status" value="1"/>
</dbReference>
<evidence type="ECO:0000259" key="6">
    <source>
        <dbReference type="Pfam" id="PF02900"/>
    </source>
</evidence>
<evidence type="ECO:0000256" key="3">
    <source>
        <dbReference type="ARBA" id="ARBA00022723"/>
    </source>
</evidence>
<comment type="caution">
    <text evidence="7">The sequence shown here is derived from an EMBL/GenBank/DDBJ whole genome shotgun (WGS) entry which is preliminary data.</text>
</comment>
<organism evidence="7 8">
    <name type="scientific">Megasphaera hominis</name>
    <dbReference type="NCBI Taxonomy" id="159836"/>
    <lineage>
        <taxon>Bacteria</taxon>
        <taxon>Bacillati</taxon>
        <taxon>Bacillota</taxon>
        <taxon>Negativicutes</taxon>
        <taxon>Veillonellales</taxon>
        <taxon>Veillonellaceae</taxon>
        <taxon>Megasphaera</taxon>
    </lineage>
</organism>
<comment type="cofactor">
    <cofactor evidence="1">
        <name>Zn(2+)</name>
        <dbReference type="ChEBI" id="CHEBI:29105"/>
    </cofactor>
</comment>
<evidence type="ECO:0000313" key="8">
    <source>
        <dbReference type="Proteomes" id="UP000606870"/>
    </source>
</evidence>
<comment type="similarity">
    <text evidence="2">Belongs to the DODA-type extradiol aromatic ring-opening dioxygenase family.</text>
</comment>
<accession>A0ABR6VL49</accession>
<dbReference type="Pfam" id="PF02900">
    <property type="entry name" value="LigB"/>
    <property type="match status" value="1"/>
</dbReference>
<dbReference type="InterPro" id="IPR014436">
    <property type="entry name" value="Extradiol_dOase_DODA"/>
</dbReference>
<feature type="domain" description="Extradiol ring-cleavage dioxygenase class III enzyme subunit B" evidence="6">
    <location>
        <begin position="8"/>
        <end position="242"/>
    </location>
</feature>
<evidence type="ECO:0000313" key="7">
    <source>
        <dbReference type="EMBL" id="MBC3536931.1"/>
    </source>
</evidence>
<dbReference type="EMBL" id="JACOGK010000017">
    <property type="protein sequence ID" value="MBC3536931.1"/>
    <property type="molecule type" value="Genomic_DNA"/>
</dbReference>
<evidence type="ECO:0000256" key="5">
    <source>
        <dbReference type="ARBA" id="ARBA00023002"/>
    </source>
</evidence>
<keyword evidence="4" id="KW-0862">Zinc</keyword>
<keyword evidence="7" id="KW-0223">Dioxygenase</keyword>
<evidence type="ECO:0000256" key="4">
    <source>
        <dbReference type="ARBA" id="ARBA00022833"/>
    </source>
</evidence>
<dbReference type="RefSeq" id="WP_186503087.1">
    <property type="nucleotide sequence ID" value="NZ_JACOGK010000017.1"/>
</dbReference>
<dbReference type="PANTHER" id="PTHR30096">
    <property type="entry name" value="4,5-DOPA DIOXYGENASE EXTRADIOL-LIKE PROTEIN"/>
    <property type="match status" value="1"/>
</dbReference>
<proteinExistence type="inferred from homology"/>
<dbReference type="Gene3D" id="3.40.830.10">
    <property type="entry name" value="LigB-like"/>
    <property type="match status" value="1"/>
</dbReference>
<dbReference type="InterPro" id="IPR004183">
    <property type="entry name" value="Xdiol_dOase_suB"/>
</dbReference>
<sequence>MKKMPVLFAGHGSPMMALEDTPVTQQFTALGKDIRMQFGTPKAILAISAHWYTPDTYVQTAKQPRQIYDMYGFPEELYRVVYPVQGCLPLSKSVQSLLGHDVTVNDEWGIDHGTWTVLVHLFPEADIPVVQLSVAQRLTTTEAYAIGERLAPLRDEGYLIVASGNIVHNLSRVEWHMRGGSPMAEEFSNQIRNAVVRRADEAVLQYTMLPQARYAVPAPDHFMPLVYVLGATKGEVPQVFNDHCELGALSMTGFAFGMDKK</sequence>
<reference evidence="7 8" key="1">
    <citation type="submission" date="2020-08" db="EMBL/GenBank/DDBJ databases">
        <authorList>
            <person name="Liu C."/>
            <person name="Sun Q."/>
        </authorList>
    </citation>
    <scope>NUCLEOTIDE SEQUENCE [LARGE SCALE GENOMIC DNA]</scope>
    <source>
        <strain evidence="7 8">NSJ-59</strain>
    </source>
</reference>
<dbReference type="PANTHER" id="PTHR30096:SF0">
    <property type="entry name" value="4,5-DOPA DIOXYGENASE EXTRADIOL-LIKE PROTEIN"/>
    <property type="match status" value="1"/>
</dbReference>
<dbReference type="CDD" id="cd07363">
    <property type="entry name" value="45_DOPA_Dioxygenase"/>
    <property type="match status" value="1"/>
</dbReference>
<keyword evidence="8" id="KW-1185">Reference proteome</keyword>
<gene>
    <name evidence="7" type="ORF">H8J70_06680</name>
</gene>
<evidence type="ECO:0000256" key="2">
    <source>
        <dbReference type="ARBA" id="ARBA00007581"/>
    </source>
</evidence>
<name>A0ABR6VL49_9FIRM</name>
<dbReference type="GO" id="GO:0051213">
    <property type="term" value="F:dioxygenase activity"/>
    <property type="evidence" value="ECO:0007669"/>
    <property type="project" value="UniProtKB-KW"/>
</dbReference>
<dbReference type="Proteomes" id="UP000606870">
    <property type="component" value="Unassembled WGS sequence"/>
</dbReference>
<keyword evidence="3" id="KW-0479">Metal-binding</keyword>
<keyword evidence="5" id="KW-0560">Oxidoreductase</keyword>